<feature type="compositionally biased region" description="Low complexity" evidence="1">
    <location>
        <begin position="71"/>
        <end position="85"/>
    </location>
</feature>
<protein>
    <submittedName>
        <fullName evidence="2">Uncharacterized protein</fullName>
    </submittedName>
</protein>
<dbReference type="KEGG" id="more:E1B28_008289"/>
<keyword evidence="3" id="KW-1185">Reference proteome</keyword>
<feature type="compositionally biased region" description="Low complexity" evidence="1">
    <location>
        <begin position="94"/>
        <end position="105"/>
    </location>
</feature>
<evidence type="ECO:0000313" key="2">
    <source>
        <dbReference type="EMBL" id="KAG7091888.1"/>
    </source>
</evidence>
<feature type="compositionally biased region" description="Low complexity" evidence="1">
    <location>
        <begin position="135"/>
        <end position="150"/>
    </location>
</feature>
<evidence type="ECO:0000313" key="3">
    <source>
        <dbReference type="Proteomes" id="UP001049176"/>
    </source>
</evidence>
<feature type="compositionally biased region" description="Low complexity" evidence="1">
    <location>
        <begin position="113"/>
        <end position="128"/>
    </location>
</feature>
<gene>
    <name evidence="2" type="ORF">E1B28_008289</name>
</gene>
<dbReference type="EMBL" id="CM032185">
    <property type="protein sequence ID" value="KAG7091888.1"/>
    <property type="molecule type" value="Genomic_DNA"/>
</dbReference>
<organism evidence="2 3">
    <name type="scientific">Marasmius oreades</name>
    <name type="common">fairy-ring Marasmius</name>
    <dbReference type="NCBI Taxonomy" id="181124"/>
    <lineage>
        <taxon>Eukaryota</taxon>
        <taxon>Fungi</taxon>
        <taxon>Dikarya</taxon>
        <taxon>Basidiomycota</taxon>
        <taxon>Agaricomycotina</taxon>
        <taxon>Agaricomycetes</taxon>
        <taxon>Agaricomycetidae</taxon>
        <taxon>Agaricales</taxon>
        <taxon>Marasmiineae</taxon>
        <taxon>Marasmiaceae</taxon>
        <taxon>Marasmius</taxon>
    </lineage>
</organism>
<feature type="compositionally biased region" description="Polar residues" evidence="1">
    <location>
        <begin position="30"/>
        <end position="41"/>
    </location>
</feature>
<feature type="compositionally biased region" description="Pro residues" evidence="1">
    <location>
        <begin position="47"/>
        <end position="69"/>
    </location>
</feature>
<sequence length="201" mass="21545">MPSFTDLKSKAVKAKDASVSKIQNVKDHNTSVSMKKTNWNPYNGEGPRPPPPLRVAPKPDLPPFLPPPRRTSSNASTGSGASNSTGPPPINRATRTMSSSPTPLSTGPPPIVRSTRPSLSAQSSQSSYPTPPSLPARSSSSAISTEKSSPPALPSRTASVQRDQIPEEPTLNWAALSQDDKEAFFSWLDEFFEKFYGIKAS</sequence>
<proteinExistence type="predicted"/>
<feature type="region of interest" description="Disordered" evidence="1">
    <location>
        <begin position="1"/>
        <end position="173"/>
    </location>
</feature>
<dbReference type="RefSeq" id="XP_043008358.1">
    <property type="nucleotide sequence ID" value="XM_043153074.1"/>
</dbReference>
<accession>A0A9P7RZM6</accession>
<dbReference type="Proteomes" id="UP001049176">
    <property type="component" value="Chromosome 5"/>
</dbReference>
<comment type="caution">
    <text evidence="2">The sequence shown here is derived from an EMBL/GenBank/DDBJ whole genome shotgun (WGS) entry which is preliminary data.</text>
</comment>
<evidence type="ECO:0000256" key="1">
    <source>
        <dbReference type="SAM" id="MobiDB-lite"/>
    </source>
</evidence>
<dbReference type="GeneID" id="66077365"/>
<dbReference type="AlphaFoldDB" id="A0A9P7RZM6"/>
<dbReference type="OrthoDB" id="3357271at2759"/>
<name>A0A9P7RZM6_9AGAR</name>
<reference evidence="2" key="1">
    <citation type="journal article" date="2021" name="Genome Biol. Evol.">
        <title>The assembled and annotated genome of the fairy-ring fungus Marasmius oreades.</title>
        <authorList>
            <person name="Hiltunen M."/>
            <person name="Ament-Velasquez S.L."/>
            <person name="Johannesson H."/>
        </authorList>
    </citation>
    <scope>NUCLEOTIDE SEQUENCE</scope>
    <source>
        <strain evidence="2">03SP1</strain>
    </source>
</reference>
<feature type="compositionally biased region" description="Basic and acidic residues" evidence="1">
    <location>
        <begin position="7"/>
        <end position="29"/>
    </location>
</feature>